<feature type="domain" description="Aminoacyl-transfer RNA synthetases class-II family profile" evidence="8">
    <location>
        <begin position="218"/>
        <end position="701"/>
    </location>
</feature>
<accession>A0AAI8YDF8</accession>
<dbReference type="PANTHER" id="PTHR22594">
    <property type="entry name" value="ASPARTYL/LYSYL-TRNA SYNTHETASE"/>
    <property type="match status" value="1"/>
</dbReference>
<dbReference type="Proteomes" id="UP001295740">
    <property type="component" value="Unassembled WGS sequence"/>
</dbReference>
<keyword evidence="4" id="KW-0067">ATP-binding</keyword>
<organism evidence="9 10">
    <name type="scientific">Anthostomella pinea</name>
    <dbReference type="NCBI Taxonomy" id="933095"/>
    <lineage>
        <taxon>Eukaryota</taxon>
        <taxon>Fungi</taxon>
        <taxon>Dikarya</taxon>
        <taxon>Ascomycota</taxon>
        <taxon>Pezizomycotina</taxon>
        <taxon>Sordariomycetes</taxon>
        <taxon>Xylariomycetidae</taxon>
        <taxon>Xylariales</taxon>
        <taxon>Xylariaceae</taxon>
        <taxon>Anthostomella</taxon>
    </lineage>
</organism>
<evidence type="ECO:0000256" key="1">
    <source>
        <dbReference type="ARBA" id="ARBA00006303"/>
    </source>
</evidence>
<evidence type="ECO:0000256" key="5">
    <source>
        <dbReference type="ARBA" id="ARBA00022917"/>
    </source>
</evidence>
<dbReference type="InterPro" id="IPR004364">
    <property type="entry name" value="Aa-tRNA-synt_II"/>
</dbReference>
<dbReference type="InterPro" id="IPR012340">
    <property type="entry name" value="NA-bd_OB-fold"/>
</dbReference>
<dbReference type="Pfam" id="PF00152">
    <property type="entry name" value="tRNA-synt_2"/>
    <property type="match status" value="1"/>
</dbReference>
<keyword evidence="10" id="KW-1185">Reference proteome</keyword>
<evidence type="ECO:0000313" key="9">
    <source>
        <dbReference type="EMBL" id="CAJ2500700.1"/>
    </source>
</evidence>
<dbReference type="PRINTS" id="PR01042">
    <property type="entry name" value="TRNASYNTHASP"/>
</dbReference>
<feature type="compositionally biased region" description="Polar residues" evidence="7">
    <location>
        <begin position="714"/>
        <end position="731"/>
    </location>
</feature>
<dbReference type="GO" id="GO:0006422">
    <property type="term" value="P:aspartyl-tRNA aminoacylation"/>
    <property type="evidence" value="ECO:0007669"/>
    <property type="project" value="TreeGrafter"/>
</dbReference>
<protein>
    <submittedName>
        <fullName evidence="9">Uu.00g035530.m01.CDS01</fullName>
    </submittedName>
</protein>
<keyword evidence="6" id="KW-0030">Aminoacyl-tRNA synthetase</keyword>
<evidence type="ECO:0000256" key="4">
    <source>
        <dbReference type="ARBA" id="ARBA00022840"/>
    </source>
</evidence>
<dbReference type="InterPro" id="IPR006195">
    <property type="entry name" value="aa-tRNA-synth_II"/>
</dbReference>
<dbReference type="InterPro" id="IPR004524">
    <property type="entry name" value="Asp-tRNA-ligase_1"/>
</dbReference>
<dbReference type="InterPro" id="IPR004115">
    <property type="entry name" value="GAD-like_sf"/>
</dbReference>
<dbReference type="GO" id="GO:0004815">
    <property type="term" value="F:aspartate-tRNA ligase activity"/>
    <property type="evidence" value="ECO:0007669"/>
    <property type="project" value="TreeGrafter"/>
</dbReference>
<dbReference type="Gene3D" id="3.30.1360.30">
    <property type="entry name" value="GAD-like domain"/>
    <property type="match status" value="1"/>
</dbReference>
<feature type="region of interest" description="Disordered" evidence="7">
    <location>
        <begin position="42"/>
        <end position="72"/>
    </location>
</feature>
<comment type="caution">
    <text evidence="9">The sequence shown here is derived from an EMBL/GenBank/DDBJ whole genome shotgun (WGS) entry which is preliminary data.</text>
</comment>
<reference evidence="9" key="1">
    <citation type="submission" date="2023-10" db="EMBL/GenBank/DDBJ databases">
        <authorList>
            <person name="Hackl T."/>
        </authorList>
    </citation>
    <scope>NUCLEOTIDE SEQUENCE</scope>
</reference>
<evidence type="ECO:0000259" key="8">
    <source>
        <dbReference type="PROSITE" id="PS50862"/>
    </source>
</evidence>
<evidence type="ECO:0000256" key="7">
    <source>
        <dbReference type="SAM" id="MobiDB-lite"/>
    </source>
</evidence>
<dbReference type="NCBIfam" id="TIGR00459">
    <property type="entry name" value="aspS_bact"/>
    <property type="match status" value="1"/>
</dbReference>
<dbReference type="GO" id="GO:0005739">
    <property type="term" value="C:mitochondrion"/>
    <property type="evidence" value="ECO:0007669"/>
    <property type="project" value="TreeGrafter"/>
</dbReference>
<dbReference type="PROSITE" id="PS50862">
    <property type="entry name" value="AA_TRNA_LIGASE_II"/>
    <property type="match status" value="1"/>
</dbReference>
<comment type="similarity">
    <text evidence="1">Belongs to the class-II aminoacyl-tRNA synthetase family. Type 1 subfamily.</text>
</comment>
<keyword evidence="3" id="KW-0547">Nucleotide-binding</keyword>
<evidence type="ECO:0000313" key="10">
    <source>
        <dbReference type="Proteomes" id="UP001295740"/>
    </source>
</evidence>
<dbReference type="SUPFAM" id="SSF50249">
    <property type="entry name" value="Nucleic acid-binding proteins"/>
    <property type="match status" value="1"/>
</dbReference>
<keyword evidence="5" id="KW-0648">Protein biosynthesis</keyword>
<dbReference type="Gene3D" id="2.40.50.140">
    <property type="entry name" value="Nucleic acid-binding proteins"/>
    <property type="match status" value="1"/>
</dbReference>
<feature type="region of interest" description="Disordered" evidence="7">
    <location>
        <begin position="709"/>
        <end position="731"/>
    </location>
</feature>
<evidence type="ECO:0000256" key="2">
    <source>
        <dbReference type="ARBA" id="ARBA00022598"/>
    </source>
</evidence>
<dbReference type="SUPFAM" id="SSF55681">
    <property type="entry name" value="Class II aaRS and biotin synthetases"/>
    <property type="match status" value="1"/>
</dbReference>
<dbReference type="GO" id="GO:0005524">
    <property type="term" value="F:ATP binding"/>
    <property type="evidence" value="ECO:0007669"/>
    <property type="project" value="UniProtKB-KW"/>
</dbReference>
<proteinExistence type="inferred from homology"/>
<evidence type="ECO:0000256" key="3">
    <source>
        <dbReference type="ARBA" id="ARBA00022741"/>
    </source>
</evidence>
<dbReference type="EMBL" id="CAUWAG010000003">
    <property type="protein sequence ID" value="CAJ2500700.1"/>
    <property type="molecule type" value="Genomic_DNA"/>
</dbReference>
<dbReference type="HAMAP" id="MF_00044">
    <property type="entry name" value="Asp_tRNA_synth_type1"/>
    <property type="match status" value="1"/>
</dbReference>
<keyword evidence="2" id="KW-0436">Ligase</keyword>
<name>A0AAI8YDF8_9PEZI</name>
<dbReference type="InterPro" id="IPR002312">
    <property type="entry name" value="Asp/Asn-tRNA-synth_IIb"/>
</dbReference>
<dbReference type="PANTHER" id="PTHR22594:SF5">
    <property type="entry name" value="ASPARTATE--TRNA LIGASE, MITOCHONDRIAL"/>
    <property type="match status" value="1"/>
</dbReference>
<dbReference type="Gene3D" id="3.30.930.10">
    <property type="entry name" value="Bira Bifunctional Protein, Domain 2"/>
    <property type="match status" value="2"/>
</dbReference>
<sequence length="731" mass="81906">MVRFLTDVLSRDALRCINSIEGPTLGRSAALPRHRPFLQQSRRTLHHDHDIPTPAEPKLDGGASPQTSDPRWESFKKSFEFPKATALGNFRPGLDVTIHGFLGKRRDKGSALTFCHVQLGTQNVQVVSSWQEEGSLQHNAHQELKAIPAYSPVCVAGTLQETGKSDNVNAGKTWDLKLRSVQCLNPFPKDIIVSKDAVWPPKSRHLQLRFDPLLQDRLRLRALVAARLSKALRSQKFTQIETPVLFKSTPEGAREFLVPTRRQGYAYALPQSPQQYKQVLMAAGIPRYFQFAKCFRDEDHRADRQPEFTQLDLEMAFASGQHVMKVVERLMNSVFEMLHEDFVPTDFNGTIHPVRKGTSDEPKHRMDVAGNTTDKDTPDAVPGFQKAKPPYSRWSYDYAMSVTGSDKPDLRIQPPHASNIYRVEHLLSKDFVSMITRLEDPIVEACKFRLEGSPHDNGAFIRDFFDNLRNTPQKLGADSTPGVFIFDSSKPLQGLSALGHEGAEGLASIDEQYWQQCEDGDIIMIHARKNEPFRGGSTELGKIRKMIYDTAVEKGCLPKDHSFKFLWVHDFPLFSPTEDDPGQGGAAGFSSTHHPFTAPLTPEDLDLLKTDPLRARADHYDLVLNGVELGGGSRRIHVAEVQEYIMRDILKMTDQGVGQFAHLIEALRAGCPPHAGFAFGFDRLMAVICDVPSVKDVIAFPKSNKGEDLLVGSPTKTTPEQQKTYHLFQKS</sequence>
<dbReference type="InterPro" id="IPR045864">
    <property type="entry name" value="aa-tRNA-synth_II/BPL/LPL"/>
</dbReference>
<gene>
    <name evidence="9" type="ORF">KHLLAP_LOCUS1168</name>
</gene>
<evidence type="ECO:0000256" key="6">
    <source>
        <dbReference type="ARBA" id="ARBA00023146"/>
    </source>
</evidence>
<dbReference type="AlphaFoldDB" id="A0AAI8YDF8"/>